<proteinExistence type="predicted"/>
<evidence type="ECO:0000313" key="2">
    <source>
        <dbReference type="Proteomes" id="UP000799766"/>
    </source>
</evidence>
<gene>
    <name evidence="1" type="ORF">BDY21DRAFT_116543</name>
</gene>
<reference evidence="1" key="1">
    <citation type="journal article" date="2020" name="Stud. Mycol.">
        <title>101 Dothideomycetes genomes: a test case for predicting lifestyles and emergence of pathogens.</title>
        <authorList>
            <person name="Haridas S."/>
            <person name="Albert R."/>
            <person name="Binder M."/>
            <person name="Bloem J."/>
            <person name="Labutti K."/>
            <person name="Salamov A."/>
            <person name="Andreopoulos B."/>
            <person name="Baker S."/>
            <person name="Barry K."/>
            <person name="Bills G."/>
            <person name="Bluhm B."/>
            <person name="Cannon C."/>
            <person name="Castanera R."/>
            <person name="Culley D."/>
            <person name="Daum C."/>
            <person name="Ezra D."/>
            <person name="Gonzalez J."/>
            <person name="Henrissat B."/>
            <person name="Kuo A."/>
            <person name="Liang C."/>
            <person name="Lipzen A."/>
            <person name="Lutzoni F."/>
            <person name="Magnuson J."/>
            <person name="Mondo S."/>
            <person name="Nolan M."/>
            <person name="Ohm R."/>
            <person name="Pangilinan J."/>
            <person name="Park H.-J."/>
            <person name="Ramirez L."/>
            <person name="Alfaro M."/>
            <person name="Sun H."/>
            <person name="Tritt A."/>
            <person name="Yoshinaga Y."/>
            <person name="Zwiers L.-H."/>
            <person name="Turgeon B."/>
            <person name="Goodwin S."/>
            <person name="Spatafora J."/>
            <person name="Crous P."/>
            <person name="Grigoriev I."/>
        </authorList>
    </citation>
    <scope>NUCLEOTIDE SEQUENCE</scope>
    <source>
        <strain evidence="1">ATCC 16933</strain>
    </source>
</reference>
<name>A0A6A6NQL6_9PEZI</name>
<protein>
    <submittedName>
        <fullName evidence="1">Uncharacterized protein</fullName>
    </submittedName>
</protein>
<dbReference type="AlphaFoldDB" id="A0A6A6NQL6"/>
<dbReference type="EMBL" id="MU001694">
    <property type="protein sequence ID" value="KAF2453989.1"/>
    <property type="molecule type" value="Genomic_DNA"/>
</dbReference>
<sequence length="163" mass="17846">MEPRPAASGNISMQQVSRLRDAPLYPTPAYSNAVAAPSGAGFPSWNRPSLGYGMLPTTSIVTMTMLGAVGYFETGGNCTPTRTYRKLSSLKAKRRNSRSSRSSKIRDTCPRHMIRPPDFPLQRPISVVGRLFVMGTLHIPTKEVLKPNFPHCTLGHQVSCTLS</sequence>
<organism evidence="1 2">
    <name type="scientific">Lineolata rhizophorae</name>
    <dbReference type="NCBI Taxonomy" id="578093"/>
    <lineage>
        <taxon>Eukaryota</taxon>
        <taxon>Fungi</taxon>
        <taxon>Dikarya</taxon>
        <taxon>Ascomycota</taxon>
        <taxon>Pezizomycotina</taxon>
        <taxon>Dothideomycetes</taxon>
        <taxon>Dothideomycetes incertae sedis</taxon>
        <taxon>Lineolatales</taxon>
        <taxon>Lineolataceae</taxon>
        <taxon>Lineolata</taxon>
    </lineage>
</organism>
<dbReference type="Proteomes" id="UP000799766">
    <property type="component" value="Unassembled WGS sequence"/>
</dbReference>
<keyword evidence="2" id="KW-1185">Reference proteome</keyword>
<evidence type="ECO:0000313" key="1">
    <source>
        <dbReference type="EMBL" id="KAF2453989.1"/>
    </source>
</evidence>
<accession>A0A6A6NQL6</accession>